<gene>
    <name evidence="2" type="ORF">BSL82_01265</name>
</gene>
<proteinExistence type="predicted"/>
<sequence>MAALNDTFTAADGTLLTAHAADSGEAWTALTGNFVVRSNRIRANATTVVVQSEWTPAGAEYDVEADFHVHTTISQSTFIAARIQSSNTYVVFGWLNGTGWTIGHTVSGSFTNNNSSAFTLVAGTTYHLRVEVRNGTKRLYVDDVLTCSTTANTITDAGKVGFRNSGGAPTDSTGYHWDNLTVTDYASATLIMPQLPDLRIFQRSTKTGGANGKGAGTVPVPVTVNAPITSSVKYRLRDAETGGNPVVQDWTVAHSGALSVGAATISCPDVPAGTGWYYLDLMPDDDTGQIVLGTTRIMVGRIISLQGQSQAARQFGKMPAYTGTNASLGVTISPYCSIYARCGETGISVTSPAWEAPADGGNWGSTFASEFLRRQVAASGVNCAMTGHSQGSTATGDWLPDTTLNNQLRGVWDAVGGFETWMIHQGGNDAGDGVSQATFESNLDAIVADAAAHNAVLGSAFDTIVCAMATRTSGAAGTIAQIHEIRRAGRNWATVNGGQYVEPHDVTLEDAVHQGQPGNITLAHHFHRAALPGLGLSGSNEGPAITGARRAPGSTDIVLSVALPSGASALVAVGSPAPRFVVYPEGGLSGALSLDGSTPITVGTDTITLKLASDPGNVVVDVYALGHPDPSGTTADQNMIYDDHVDGDGITNGRQIAPTIDAVAAVLAYSVSPDSTSHGHSATSPTISAHQSTAVNSATHGHAAETPSIAAHSPVSADGANHDHASTSPAITAHSPVAVNDAAHSHSADAPAVAGNSPVSADDAAHGHASTAPAIAAHTPVSVDEAGHAHSADQPSIIVGGSLAVDSASHGHAAASPGVTAHTGIAAADASHGHVADTPSIVAHSPVAVDSAAHDHSAAQPSIDVGISASVDDAAHDHAAGAPAVTAHSPVTVDNVIHLHSAASPAISGGDHDTYPLAGRAQGFPLAGVQQSYPLRSAA</sequence>
<dbReference type="SUPFAM" id="SSF52266">
    <property type="entry name" value="SGNH hydrolase"/>
    <property type="match status" value="1"/>
</dbReference>
<protein>
    <submittedName>
        <fullName evidence="2">Uncharacterized protein</fullName>
    </submittedName>
</protein>
<evidence type="ECO:0000313" key="2">
    <source>
        <dbReference type="EMBL" id="API58093.1"/>
    </source>
</evidence>
<dbReference type="Proteomes" id="UP000182063">
    <property type="component" value="Chromosome"/>
</dbReference>
<dbReference type="KEGG" id="sphj:BSL82_01265"/>
<reference evidence="3" key="1">
    <citation type="submission" date="2016-11" db="EMBL/GenBank/DDBJ databases">
        <title>Complete Genome Sequence of alachlor-degrading Sphingomonas sp. strain JJ-A5.</title>
        <authorList>
            <person name="Lee H."/>
            <person name="Ka J.-O."/>
        </authorList>
    </citation>
    <scope>NUCLEOTIDE SEQUENCE [LARGE SCALE GENOMIC DNA]</scope>
    <source>
        <strain evidence="3">JJ-A5</strain>
    </source>
</reference>
<dbReference type="STRING" id="1921510.BSL82_01265"/>
<dbReference type="GO" id="GO:0016788">
    <property type="term" value="F:hydrolase activity, acting on ester bonds"/>
    <property type="evidence" value="ECO:0007669"/>
    <property type="project" value="UniProtKB-ARBA"/>
</dbReference>
<name>A0A1L3ZR50_9SPHN</name>
<feature type="region of interest" description="Disordered" evidence="1">
    <location>
        <begin position="741"/>
        <end position="769"/>
    </location>
</feature>
<accession>A0A1L3ZR50</accession>
<dbReference type="Gene3D" id="3.40.50.1110">
    <property type="entry name" value="SGNH hydrolase"/>
    <property type="match status" value="1"/>
</dbReference>
<organism evidence="2 3">
    <name type="scientific">Tardibacter chloracetimidivorans</name>
    <dbReference type="NCBI Taxonomy" id="1921510"/>
    <lineage>
        <taxon>Bacteria</taxon>
        <taxon>Pseudomonadati</taxon>
        <taxon>Pseudomonadota</taxon>
        <taxon>Alphaproteobacteria</taxon>
        <taxon>Sphingomonadales</taxon>
        <taxon>Sphingomonadaceae</taxon>
        <taxon>Tardibacter</taxon>
    </lineage>
</organism>
<evidence type="ECO:0000256" key="1">
    <source>
        <dbReference type="SAM" id="MobiDB-lite"/>
    </source>
</evidence>
<dbReference type="RefSeq" id="WP_072595669.1">
    <property type="nucleotide sequence ID" value="NZ_CP018221.1"/>
</dbReference>
<evidence type="ECO:0000313" key="3">
    <source>
        <dbReference type="Proteomes" id="UP000182063"/>
    </source>
</evidence>
<dbReference type="EMBL" id="CP018221">
    <property type="protein sequence ID" value="API58093.1"/>
    <property type="molecule type" value="Genomic_DNA"/>
</dbReference>
<keyword evidence="3" id="KW-1185">Reference proteome</keyword>
<feature type="region of interest" description="Disordered" evidence="1">
    <location>
        <begin position="694"/>
        <end position="728"/>
    </location>
</feature>
<dbReference type="Gene3D" id="2.60.120.560">
    <property type="entry name" value="Exo-inulinase, domain 1"/>
    <property type="match status" value="1"/>
</dbReference>
<dbReference type="InterPro" id="IPR036514">
    <property type="entry name" value="SGNH_hydro_sf"/>
</dbReference>
<dbReference type="OrthoDB" id="7602926at2"/>
<dbReference type="AlphaFoldDB" id="A0A1L3ZR50"/>